<evidence type="ECO:0000256" key="15">
    <source>
        <dbReference type="SAM" id="MobiDB-lite"/>
    </source>
</evidence>
<feature type="region of interest" description="Disordered" evidence="15">
    <location>
        <begin position="657"/>
        <end position="700"/>
    </location>
</feature>
<evidence type="ECO:0000256" key="9">
    <source>
        <dbReference type="ARBA" id="ARBA00022741"/>
    </source>
</evidence>
<dbReference type="FunFam" id="2.60.120.430:FF:000004">
    <property type="entry name" value="Putative leucine-rich repeat receptor-like serine/threonine-protein kinase"/>
    <property type="match status" value="1"/>
</dbReference>
<keyword evidence="4" id="KW-0597">Phosphoprotein</keyword>
<evidence type="ECO:0000313" key="20">
    <source>
        <dbReference type="Proteomes" id="UP000290289"/>
    </source>
</evidence>
<organism evidence="19 20">
    <name type="scientific">Malus domestica</name>
    <name type="common">Apple</name>
    <name type="synonym">Pyrus malus</name>
    <dbReference type="NCBI Taxonomy" id="3750"/>
    <lineage>
        <taxon>Eukaryota</taxon>
        <taxon>Viridiplantae</taxon>
        <taxon>Streptophyta</taxon>
        <taxon>Embryophyta</taxon>
        <taxon>Tracheophyta</taxon>
        <taxon>Spermatophyta</taxon>
        <taxon>Magnoliopsida</taxon>
        <taxon>eudicotyledons</taxon>
        <taxon>Gunneridae</taxon>
        <taxon>Pentapetalae</taxon>
        <taxon>rosids</taxon>
        <taxon>fabids</taxon>
        <taxon>Rosales</taxon>
        <taxon>Rosaceae</taxon>
        <taxon>Amygdaloideae</taxon>
        <taxon>Maleae</taxon>
        <taxon>Malus</taxon>
    </lineage>
</organism>
<keyword evidence="16" id="KW-1133">Transmembrane helix</keyword>
<keyword evidence="8" id="KW-0677">Repeat</keyword>
<name>A0A498IPK4_MALDO</name>
<keyword evidence="12" id="KW-0325">Glycoprotein</keyword>
<dbReference type="InterPro" id="IPR032675">
    <property type="entry name" value="LRR_dom_sf"/>
</dbReference>
<accession>A0A498IPK4</accession>
<dbReference type="AlphaFoldDB" id="A0A498IPK4"/>
<dbReference type="FunFam" id="3.80.10.10:FF:000383">
    <property type="entry name" value="Leucine-rich repeat receptor protein kinase EMS1"/>
    <property type="match status" value="1"/>
</dbReference>
<dbReference type="Pfam" id="PF00560">
    <property type="entry name" value="LRR_1"/>
    <property type="match status" value="2"/>
</dbReference>
<dbReference type="SUPFAM" id="SSF52058">
    <property type="entry name" value="L domain-like"/>
    <property type="match status" value="1"/>
</dbReference>
<dbReference type="InterPro" id="IPR021720">
    <property type="entry name" value="Malectin_dom"/>
</dbReference>
<sequence length="700" mass="76842">MMNMFFPRLLPHSLFFVACFVTFAFGATRLPNDEVQTLKDIAKTLGKTDWNFSGDADPCSRQLPWTDPNAPEGSENGINCNCSSTVCHITGIILKTQDLKGTLPPELGNLTYLQDIDLTRNYLSGTIPREWSSLPLVTISLVGNYLTGSIPKELGDITTLKSLDISFNNFSGPLPQELGSLANIERMILRNCNLIGKLPPYLGEMTKLKTLDLSFNKLTGVIPSSFASLPKVEYIFLTGNLLTGPVPNWPKYNVDLSYNNLTVEDASCPARSNTNLFASSSEGNNLYYSLHINCGGTQFTVPGKKDTLYEADTFLAGPSSFYQSTTNWALSSTGYFIDDDRAMDAFIWPNQTTLSMANPQLYMNARLSPISLTYFGFCLGNGNYTVKLHFAEIMFRNGKTYKSLGRRIFDIYIQGILVKKDFNTMDEARVFGDVVIMNFTAPVTNNTLEIRLYWAGKGTTGIPVRGVYGPLISAISVDPNFDPPPKPGGSGVPTGGVVGIVVGGVFIILLIFGILWKRGLPGQQKTLEDDLKGVDLQTGKFTLKQLKDATSNFNKANKIGEGGFGSVYKARLLKEQGNLMDLVDPRLGSDFNKEEMIVAINVALLCCNVTSTARPTMSSVVSMLEGKVVVHELVSDPNAKSIEIDAMRKHFQSSFGRGTGEKQIEMESTEGPWTASSASAHDLYPVNPDSDYWKNRSDIT</sequence>
<dbReference type="GO" id="GO:0004674">
    <property type="term" value="F:protein serine/threonine kinase activity"/>
    <property type="evidence" value="ECO:0007669"/>
    <property type="project" value="UniProtKB-KW"/>
</dbReference>
<keyword evidence="7 17" id="KW-0732">Signal</keyword>
<dbReference type="Pfam" id="PF13855">
    <property type="entry name" value="LRR_8"/>
    <property type="match status" value="1"/>
</dbReference>
<keyword evidence="11" id="KW-0675">Receptor</keyword>
<dbReference type="PANTHER" id="PTHR48006">
    <property type="entry name" value="LEUCINE-RICH REPEAT-CONTAINING PROTEIN DDB_G0281931-RELATED"/>
    <property type="match status" value="1"/>
</dbReference>
<evidence type="ECO:0000256" key="13">
    <source>
        <dbReference type="ARBA" id="ARBA00047899"/>
    </source>
</evidence>
<evidence type="ECO:0000256" key="11">
    <source>
        <dbReference type="ARBA" id="ARBA00023170"/>
    </source>
</evidence>
<keyword evidence="16" id="KW-0812">Transmembrane</keyword>
<dbReference type="Gene3D" id="3.30.200.20">
    <property type="entry name" value="Phosphorylase Kinase, domain 1"/>
    <property type="match status" value="1"/>
</dbReference>
<comment type="subcellular location">
    <subcellularLocation>
        <location evidence="1">Membrane</location>
        <topology evidence="1">Single-pass type I membrane protein</topology>
    </subcellularLocation>
</comment>
<feature type="chain" id="PRO_5019788583" description="non-specific serine/threonine protein kinase" evidence="17">
    <location>
        <begin position="27"/>
        <end position="700"/>
    </location>
</feature>
<evidence type="ECO:0000313" key="19">
    <source>
        <dbReference type="EMBL" id="RXH84055.1"/>
    </source>
</evidence>
<dbReference type="Pfam" id="PF11721">
    <property type="entry name" value="Malectin"/>
    <property type="match status" value="1"/>
</dbReference>
<evidence type="ECO:0000256" key="17">
    <source>
        <dbReference type="SAM" id="SignalP"/>
    </source>
</evidence>
<keyword evidence="6" id="KW-0808">Transferase</keyword>
<feature type="domain" description="Malectin" evidence="18">
    <location>
        <begin position="289"/>
        <end position="475"/>
    </location>
</feature>
<gene>
    <name evidence="19" type="ORF">DVH24_026954</name>
</gene>
<dbReference type="PROSITE" id="PS51450">
    <property type="entry name" value="LRR"/>
    <property type="match status" value="1"/>
</dbReference>
<keyword evidence="16" id="KW-0472">Membrane</keyword>
<feature type="signal peptide" evidence="17">
    <location>
        <begin position="1"/>
        <end position="26"/>
    </location>
</feature>
<reference evidence="19 20" key="1">
    <citation type="submission" date="2018-10" db="EMBL/GenBank/DDBJ databases">
        <title>A high-quality apple genome assembly.</title>
        <authorList>
            <person name="Hu J."/>
        </authorList>
    </citation>
    <scope>NUCLEOTIDE SEQUENCE [LARGE SCALE GENOMIC DNA]</scope>
    <source>
        <strain evidence="20">cv. HFTH1</strain>
        <tissue evidence="19">Young leaf</tissue>
    </source>
</reference>
<evidence type="ECO:0000256" key="2">
    <source>
        <dbReference type="ARBA" id="ARBA00012513"/>
    </source>
</evidence>
<evidence type="ECO:0000256" key="5">
    <source>
        <dbReference type="ARBA" id="ARBA00022614"/>
    </source>
</evidence>
<feature type="compositionally biased region" description="Basic and acidic residues" evidence="15">
    <location>
        <begin position="691"/>
        <end position="700"/>
    </location>
</feature>
<comment type="catalytic activity">
    <reaction evidence="14">
        <text>L-seryl-[protein] + ATP = O-phospho-L-seryl-[protein] + ADP + H(+)</text>
        <dbReference type="Rhea" id="RHEA:17989"/>
        <dbReference type="Rhea" id="RHEA-COMP:9863"/>
        <dbReference type="Rhea" id="RHEA-COMP:11604"/>
        <dbReference type="ChEBI" id="CHEBI:15378"/>
        <dbReference type="ChEBI" id="CHEBI:29999"/>
        <dbReference type="ChEBI" id="CHEBI:30616"/>
        <dbReference type="ChEBI" id="CHEBI:83421"/>
        <dbReference type="ChEBI" id="CHEBI:456216"/>
        <dbReference type="EC" id="2.7.11.1"/>
    </reaction>
</comment>
<evidence type="ECO:0000256" key="4">
    <source>
        <dbReference type="ARBA" id="ARBA00022553"/>
    </source>
</evidence>
<evidence type="ECO:0000256" key="12">
    <source>
        <dbReference type="ARBA" id="ARBA00023180"/>
    </source>
</evidence>
<evidence type="ECO:0000256" key="14">
    <source>
        <dbReference type="ARBA" id="ARBA00048679"/>
    </source>
</evidence>
<keyword evidence="9" id="KW-0547">Nucleotide-binding</keyword>
<comment type="caution">
    <text evidence="19">The sequence shown here is derived from an EMBL/GenBank/DDBJ whole genome shotgun (WGS) entry which is preliminary data.</text>
</comment>
<proteinExistence type="predicted"/>
<dbReference type="InterPro" id="IPR011009">
    <property type="entry name" value="Kinase-like_dom_sf"/>
</dbReference>
<comment type="catalytic activity">
    <reaction evidence="13">
        <text>L-threonyl-[protein] + ATP = O-phospho-L-threonyl-[protein] + ADP + H(+)</text>
        <dbReference type="Rhea" id="RHEA:46608"/>
        <dbReference type="Rhea" id="RHEA-COMP:11060"/>
        <dbReference type="Rhea" id="RHEA-COMP:11605"/>
        <dbReference type="ChEBI" id="CHEBI:15378"/>
        <dbReference type="ChEBI" id="CHEBI:30013"/>
        <dbReference type="ChEBI" id="CHEBI:30616"/>
        <dbReference type="ChEBI" id="CHEBI:61977"/>
        <dbReference type="ChEBI" id="CHEBI:456216"/>
        <dbReference type="EC" id="2.7.11.1"/>
    </reaction>
</comment>
<feature type="transmembrane region" description="Helical" evidence="16">
    <location>
        <begin position="495"/>
        <end position="516"/>
    </location>
</feature>
<evidence type="ECO:0000256" key="10">
    <source>
        <dbReference type="ARBA" id="ARBA00022840"/>
    </source>
</evidence>
<protein>
    <recommendedName>
        <fullName evidence="2">non-specific serine/threonine protein kinase</fullName>
        <ecNumber evidence="2">2.7.11.1</ecNumber>
    </recommendedName>
</protein>
<dbReference type="PANTHER" id="PTHR48006:SF81">
    <property type="entry name" value="PROTEIN KINASE DOMAIN-CONTAINING PROTEIN"/>
    <property type="match status" value="1"/>
</dbReference>
<evidence type="ECO:0000256" key="8">
    <source>
        <dbReference type="ARBA" id="ARBA00022737"/>
    </source>
</evidence>
<keyword evidence="3" id="KW-0418">Kinase</keyword>
<keyword evidence="10" id="KW-0067">ATP-binding</keyword>
<evidence type="ECO:0000256" key="16">
    <source>
        <dbReference type="SAM" id="Phobius"/>
    </source>
</evidence>
<evidence type="ECO:0000259" key="18">
    <source>
        <dbReference type="Pfam" id="PF11721"/>
    </source>
</evidence>
<dbReference type="InterPro" id="IPR051824">
    <property type="entry name" value="LRR_Rcpt-Like_S/T_Kinase"/>
</dbReference>
<dbReference type="GO" id="GO:0005524">
    <property type="term" value="F:ATP binding"/>
    <property type="evidence" value="ECO:0007669"/>
    <property type="project" value="UniProtKB-KW"/>
</dbReference>
<dbReference type="Proteomes" id="UP000290289">
    <property type="component" value="Chromosome 11"/>
</dbReference>
<dbReference type="STRING" id="3750.A0A498IPK4"/>
<dbReference type="Gene3D" id="3.80.10.10">
    <property type="entry name" value="Ribonuclease Inhibitor"/>
    <property type="match status" value="1"/>
</dbReference>
<dbReference type="EC" id="2.7.11.1" evidence="2"/>
<dbReference type="InterPro" id="IPR001611">
    <property type="entry name" value="Leu-rich_rpt"/>
</dbReference>
<evidence type="ECO:0000256" key="7">
    <source>
        <dbReference type="ARBA" id="ARBA00022729"/>
    </source>
</evidence>
<evidence type="ECO:0000256" key="3">
    <source>
        <dbReference type="ARBA" id="ARBA00022527"/>
    </source>
</evidence>
<dbReference type="GO" id="GO:0016020">
    <property type="term" value="C:membrane"/>
    <property type="evidence" value="ECO:0007669"/>
    <property type="project" value="UniProtKB-SubCell"/>
</dbReference>
<keyword evidence="5" id="KW-0433">Leucine-rich repeat</keyword>
<evidence type="ECO:0000256" key="1">
    <source>
        <dbReference type="ARBA" id="ARBA00004479"/>
    </source>
</evidence>
<dbReference type="SUPFAM" id="SSF56112">
    <property type="entry name" value="Protein kinase-like (PK-like)"/>
    <property type="match status" value="1"/>
</dbReference>
<keyword evidence="20" id="KW-1185">Reference proteome</keyword>
<keyword evidence="3" id="KW-0723">Serine/threonine-protein kinase</keyword>
<dbReference type="EMBL" id="RDQH01000337">
    <property type="protein sequence ID" value="RXH84055.1"/>
    <property type="molecule type" value="Genomic_DNA"/>
</dbReference>
<evidence type="ECO:0000256" key="6">
    <source>
        <dbReference type="ARBA" id="ARBA00022679"/>
    </source>
</evidence>
<dbReference type="Gene3D" id="2.60.120.430">
    <property type="entry name" value="Galactose-binding lectin"/>
    <property type="match status" value="1"/>
</dbReference>